<dbReference type="PROSITE" id="PS00104">
    <property type="entry name" value="EPSP_SYNTHASE_1"/>
    <property type="match status" value="1"/>
</dbReference>
<evidence type="ECO:0000256" key="4">
    <source>
        <dbReference type="ARBA" id="ARBA00022490"/>
    </source>
</evidence>
<organism evidence="10">
    <name type="scientific">freshwater metagenome</name>
    <dbReference type="NCBI Taxonomy" id="449393"/>
    <lineage>
        <taxon>unclassified sequences</taxon>
        <taxon>metagenomes</taxon>
        <taxon>ecological metagenomes</taxon>
    </lineage>
</organism>
<dbReference type="PROSITE" id="PS00885">
    <property type="entry name" value="EPSP_SYNTHASE_2"/>
    <property type="match status" value="1"/>
</dbReference>
<evidence type="ECO:0000259" key="9">
    <source>
        <dbReference type="Pfam" id="PF00275"/>
    </source>
</evidence>
<dbReference type="PANTHER" id="PTHR21090:SF5">
    <property type="entry name" value="PENTAFUNCTIONAL AROM POLYPEPTIDE"/>
    <property type="match status" value="1"/>
</dbReference>
<sequence length="435" mass="45500">MTSEKYSEPWVAPTVSAPIAASIKLPGSKSLTNRELVLAALADSATELIEPLVSRDSELMIAALTSLGARFERRTDSILVSPIDSTKAADAVAIDCGLAGTVMRFAPPLAGLHAGSVEFDGDEAAKRRPMATTIDSLRALGVSVEQPATSAGRLPFTVSSSGSIRGGELEIDASESSQFVSGLLLAAARFEDGLTLTHRGEHLPSMPHIEMTLDCLKKRGVDARQTAEATWRVEPGAIAGGRVVIEPDLSNAGPFLAAAMVAGGSVTIAHWPTSTTQVGDHFESILTQMGATVVRDERGLTLSADGRIKGIDIDLSIGGELAPVVAVLAALAETSSRISGIAHLRGHETDRLAALTAEINRAGGNCRETEDGLAIEPSANLHGCDWLSYEDHRMATAGAIMGLRVPGIRVENIGTTAKTMPEFTQLWAKLLGASA</sequence>
<evidence type="ECO:0000256" key="2">
    <source>
        <dbReference type="ARBA" id="ARBA00009948"/>
    </source>
</evidence>
<dbReference type="PANTHER" id="PTHR21090">
    <property type="entry name" value="AROM/DEHYDROQUINATE SYNTHASE"/>
    <property type="match status" value="1"/>
</dbReference>
<dbReference type="SUPFAM" id="SSF55205">
    <property type="entry name" value="EPT/RTPC-like"/>
    <property type="match status" value="1"/>
</dbReference>
<keyword evidence="6" id="KW-0808">Transferase</keyword>
<dbReference type="FunFam" id="3.65.10.10:FF:000010">
    <property type="entry name" value="3-phosphoshikimate 1-carboxyvinyltransferase"/>
    <property type="match status" value="1"/>
</dbReference>
<feature type="domain" description="Enolpyruvate transferase" evidence="9">
    <location>
        <begin position="16"/>
        <end position="425"/>
    </location>
</feature>
<dbReference type="GO" id="GO:0009073">
    <property type="term" value="P:aromatic amino acid family biosynthetic process"/>
    <property type="evidence" value="ECO:0007669"/>
    <property type="project" value="UniProtKB-KW"/>
</dbReference>
<dbReference type="InterPro" id="IPR001986">
    <property type="entry name" value="Enolpyruvate_Tfrase_dom"/>
</dbReference>
<gene>
    <name evidence="10" type="ORF">UFOPK1855_00442</name>
</gene>
<dbReference type="InterPro" id="IPR013792">
    <property type="entry name" value="RNA3'P_cycl/enolpyr_Trfase_a/b"/>
</dbReference>
<dbReference type="EMBL" id="CAEZUW010000053">
    <property type="protein sequence ID" value="CAB4611455.1"/>
    <property type="molecule type" value="Genomic_DNA"/>
</dbReference>
<dbReference type="CDD" id="cd01556">
    <property type="entry name" value="EPSP_synthase"/>
    <property type="match status" value="1"/>
</dbReference>
<evidence type="ECO:0000256" key="3">
    <source>
        <dbReference type="ARBA" id="ARBA00012450"/>
    </source>
</evidence>
<dbReference type="GO" id="GO:0009423">
    <property type="term" value="P:chorismate biosynthetic process"/>
    <property type="evidence" value="ECO:0007669"/>
    <property type="project" value="UniProtKB-UniPathway"/>
</dbReference>
<dbReference type="InterPro" id="IPR006264">
    <property type="entry name" value="EPSP_synthase"/>
</dbReference>
<dbReference type="PIRSF" id="PIRSF000505">
    <property type="entry name" value="EPSPS"/>
    <property type="match status" value="1"/>
</dbReference>
<dbReference type="UniPathway" id="UPA00053">
    <property type="reaction ID" value="UER00089"/>
</dbReference>
<comment type="pathway">
    <text evidence="1">Metabolic intermediate biosynthesis; chorismate biosynthesis; chorismate from D-erythrose 4-phosphate and phosphoenolpyruvate: step 6/7.</text>
</comment>
<dbReference type="InterPro" id="IPR036968">
    <property type="entry name" value="Enolpyruvate_Tfrase_sf"/>
</dbReference>
<dbReference type="InterPro" id="IPR023193">
    <property type="entry name" value="EPSP_synthase_CS"/>
</dbReference>
<evidence type="ECO:0000256" key="8">
    <source>
        <dbReference type="ARBA" id="ARBA00044633"/>
    </source>
</evidence>
<dbReference type="GO" id="GO:0003866">
    <property type="term" value="F:3-phosphoshikimate 1-carboxyvinyltransferase activity"/>
    <property type="evidence" value="ECO:0007669"/>
    <property type="project" value="UniProtKB-EC"/>
</dbReference>
<protein>
    <recommendedName>
        <fullName evidence="3">3-phosphoshikimate 1-carboxyvinyltransferase</fullName>
        <ecNumber evidence="3">2.5.1.19</ecNumber>
    </recommendedName>
</protein>
<dbReference type="FunFam" id="3.65.10.10:FF:000011">
    <property type="entry name" value="3-phosphoshikimate 1-carboxyvinyltransferase"/>
    <property type="match status" value="1"/>
</dbReference>
<proteinExistence type="inferred from homology"/>
<name>A0A6J6HJJ2_9ZZZZ</name>
<comment type="catalytic activity">
    <reaction evidence="8">
        <text>3-phosphoshikimate + phosphoenolpyruvate = 5-O-(1-carboxyvinyl)-3-phosphoshikimate + phosphate</text>
        <dbReference type="Rhea" id="RHEA:21256"/>
        <dbReference type="ChEBI" id="CHEBI:43474"/>
        <dbReference type="ChEBI" id="CHEBI:57701"/>
        <dbReference type="ChEBI" id="CHEBI:58702"/>
        <dbReference type="ChEBI" id="CHEBI:145989"/>
        <dbReference type="EC" id="2.5.1.19"/>
    </reaction>
    <physiologicalReaction direction="left-to-right" evidence="8">
        <dbReference type="Rhea" id="RHEA:21257"/>
    </physiologicalReaction>
</comment>
<keyword evidence="5" id="KW-0028">Amino-acid biosynthesis</keyword>
<comment type="similarity">
    <text evidence="2">Belongs to the EPSP synthase family.</text>
</comment>
<evidence type="ECO:0000256" key="1">
    <source>
        <dbReference type="ARBA" id="ARBA00004811"/>
    </source>
</evidence>
<evidence type="ECO:0000256" key="5">
    <source>
        <dbReference type="ARBA" id="ARBA00022605"/>
    </source>
</evidence>
<accession>A0A6J6HJJ2</accession>
<keyword evidence="7" id="KW-0057">Aromatic amino acid biosynthesis</keyword>
<dbReference type="EC" id="2.5.1.19" evidence="3"/>
<evidence type="ECO:0000256" key="7">
    <source>
        <dbReference type="ARBA" id="ARBA00023141"/>
    </source>
</evidence>
<dbReference type="AlphaFoldDB" id="A0A6J6HJJ2"/>
<reference evidence="10" key="1">
    <citation type="submission" date="2020-05" db="EMBL/GenBank/DDBJ databases">
        <authorList>
            <person name="Chiriac C."/>
            <person name="Salcher M."/>
            <person name="Ghai R."/>
            <person name="Kavagutti S V."/>
        </authorList>
    </citation>
    <scope>NUCLEOTIDE SEQUENCE</scope>
</reference>
<dbReference type="GO" id="GO:0008652">
    <property type="term" value="P:amino acid biosynthetic process"/>
    <property type="evidence" value="ECO:0007669"/>
    <property type="project" value="UniProtKB-KW"/>
</dbReference>
<dbReference type="Gene3D" id="3.65.10.10">
    <property type="entry name" value="Enolpyruvate transferase domain"/>
    <property type="match status" value="2"/>
</dbReference>
<evidence type="ECO:0000256" key="6">
    <source>
        <dbReference type="ARBA" id="ARBA00022679"/>
    </source>
</evidence>
<dbReference type="HAMAP" id="MF_00210">
    <property type="entry name" value="EPSP_synth"/>
    <property type="match status" value="1"/>
</dbReference>
<evidence type="ECO:0000313" key="10">
    <source>
        <dbReference type="EMBL" id="CAB4611455.1"/>
    </source>
</evidence>
<keyword evidence="4" id="KW-0963">Cytoplasm</keyword>
<dbReference type="Pfam" id="PF00275">
    <property type="entry name" value="EPSP_synthase"/>
    <property type="match status" value="1"/>
</dbReference>
<dbReference type="NCBIfam" id="TIGR01356">
    <property type="entry name" value="aroA"/>
    <property type="match status" value="1"/>
</dbReference>